<dbReference type="OrthoDB" id="595759at2759"/>
<evidence type="ECO:0000313" key="3">
    <source>
        <dbReference type="EMBL" id="CAD6223567.1"/>
    </source>
</evidence>
<dbReference type="InterPro" id="IPR024752">
    <property type="entry name" value="Myb/SANT-like_dom"/>
</dbReference>
<gene>
    <name evidence="3" type="ORF">NCGR_LOCUS15972</name>
</gene>
<organism evidence="3 4">
    <name type="scientific">Miscanthus lutarioriparius</name>
    <dbReference type="NCBI Taxonomy" id="422564"/>
    <lineage>
        <taxon>Eukaryota</taxon>
        <taxon>Viridiplantae</taxon>
        <taxon>Streptophyta</taxon>
        <taxon>Embryophyta</taxon>
        <taxon>Tracheophyta</taxon>
        <taxon>Spermatophyta</taxon>
        <taxon>Magnoliopsida</taxon>
        <taxon>Liliopsida</taxon>
        <taxon>Poales</taxon>
        <taxon>Poaceae</taxon>
        <taxon>PACMAD clade</taxon>
        <taxon>Panicoideae</taxon>
        <taxon>Andropogonodae</taxon>
        <taxon>Andropogoneae</taxon>
        <taxon>Saccharinae</taxon>
        <taxon>Miscanthus</taxon>
    </lineage>
</organism>
<name>A0A811NGD4_9POAL</name>
<dbReference type="AlphaFoldDB" id="A0A811NGD4"/>
<keyword evidence="4" id="KW-1185">Reference proteome</keyword>
<reference evidence="3" key="1">
    <citation type="submission" date="2020-10" db="EMBL/GenBank/DDBJ databases">
        <authorList>
            <person name="Han B."/>
            <person name="Lu T."/>
            <person name="Zhao Q."/>
            <person name="Huang X."/>
            <person name="Zhao Y."/>
        </authorList>
    </citation>
    <scope>NUCLEOTIDE SEQUENCE</scope>
</reference>
<dbReference type="Pfam" id="PF12776">
    <property type="entry name" value="Myb_DNA-bind_3"/>
    <property type="match status" value="1"/>
</dbReference>
<feature type="domain" description="Myb/SANT-like" evidence="2">
    <location>
        <begin position="185"/>
        <end position="280"/>
    </location>
</feature>
<feature type="region of interest" description="Disordered" evidence="1">
    <location>
        <begin position="330"/>
        <end position="367"/>
    </location>
</feature>
<feature type="compositionally biased region" description="Basic and acidic residues" evidence="1">
    <location>
        <begin position="1"/>
        <end position="18"/>
    </location>
</feature>
<evidence type="ECO:0000259" key="2">
    <source>
        <dbReference type="Pfam" id="PF12776"/>
    </source>
</evidence>
<evidence type="ECO:0000256" key="1">
    <source>
        <dbReference type="SAM" id="MobiDB-lite"/>
    </source>
</evidence>
<accession>A0A811NGD4</accession>
<proteinExistence type="predicted"/>
<feature type="compositionally biased region" description="Low complexity" evidence="1">
    <location>
        <begin position="338"/>
        <end position="349"/>
    </location>
</feature>
<dbReference type="EMBL" id="CAJGYO010000004">
    <property type="protein sequence ID" value="CAD6223567.1"/>
    <property type="molecule type" value="Genomic_DNA"/>
</dbReference>
<protein>
    <recommendedName>
        <fullName evidence="2">Myb/SANT-like domain-containing protein</fullName>
    </recommendedName>
</protein>
<feature type="compositionally biased region" description="Low complexity" evidence="1">
    <location>
        <begin position="27"/>
        <end position="41"/>
    </location>
</feature>
<dbReference type="PANTHER" id="PTHR46929:SF3">
    <property type="entry name" value="MYB_SANT-LIKE DOMAIN-CONTAINING PROTEIN"/>
    <property type="match status" value="1"/>
</dbReference>
<feature type="region of interest" description="Disordered" evidence="1">
    <location>
        <begin position="1"/>
        <end position="52"/>
    </location>
</feature>
<evidence type="ECO:0000313" key="4">
    <source>
        <dbReference type="Proteomes" id="UP000604825"/>
    </source>
</evidence>
<comment type="caution">
    <text evidence="3">The sequence shown here is derived from an EMBL/GenBank/DDBJ whole genome shotgun (WGS) entry which is preliminary data.</text>
</comment>
<dbReference type="PANTHER" id="PTHR46929">
    <property type="entry name" value="EXPRESSED PROTEIN"/>
    <property type="match status" value="1"/>
</dbReference>
<dbReference type="Proteomes" id="UP000604825">
    <property type="component" value="Unassembled WGS sequence"/>
</dbReference>
<sequence length="459" mass="50259">MARLARQSDLEAAEDRSGPRGQGGVHALGAAVAEGELGEVGPDAAPATGEDAGARRVVGARKADQDAVEEVIGEVADAIGPAPEAAVDDDVPLIRDHDLPVADLQRRTATSTNVPSDADVLLVAAAVTSIPNPETWNPLELTNSDLRGAAPPRLVSPASGLRPQHYRSGIMSASNGKKKYRGYLTWTDDMDQVLLDVLVEHHNNGDHTATGWKPHVYTAAVRNVREKCNVDITKDHVMSRCKTFDKHCNVLGRILAHDGFEWDQDRNKLVIHNEDAWSRYIEKNKAAACYQHKVIKNWGAISLIFSRDPSATSEDVSAGAENGQELATKCAEDVQDHTPSSPSTSGPSSQYRPGPPLMTQSNKQGRRKRFRTNDALFCMSGDIKNSFQISMKSNETLDEPNSASPKEIFATLQAIPNLARDDLLRAYRILTSSDRKFECLRVLPMDMRKDWLLMEIGKK</sequence>